<keyword evidence="1 3" id="KW-0472">Membrane</keyword>
<dbReference type="PANTHER" id="PTHR13315:SF4">
    <property type="entry name" value="METALLOPHOSPHOESTERASE, ISOFORM E"/>
    <property type="match status" value="1"/>
</dbReference>
<dbReference type="PANTHER" id="PTHR13315">
    <property type="entry name" value="METALLO PHOSPHOESTERASE RELATED"/>
    <property type="match status" value="1"/>
</dbReference>
<dbReference type="GO" id="GO:0016020">
    <property type="term" value="C:membrane"/>
    <property type="evidence" value="ECO:0007669"/>
    <property type="project" value="GOC"/>
</dbReference>
<gene>
    <name evidence="4" type="ORF">BDZ94DRAFT_1206993</name>
</gene>
<dbReference type="InterPro" id="IPR033308">
    <property type="entry name" value="PGAP5/Cdc1/Ted1"/>
</dbReference>
<keyword evidence="3" id="KW-0812">Transmembrane</keyword>
<protein>
    <recommendedName>
        <fullName evidence="6">Calcineurin-like phosphoesterase domain-containing protein</fullName>
    </recommendedName>
</protein>
<evidence type="ECO:0008006" key="6">
    <source>
        <dbReference type="Google" id="ProtNLM"/>
    </source>
</evidence>
<sequence length="610" mass="69722">MRIGERRQFKPTSHLYSRTVTVNFFRLFWLVLLIWGEVGSFFWSLSSCKWPDFGVSQVSTKPTRVLLVSDPQVQIPSSLRKHTAWLSTLRQFIFELNLKKSWRVTKRIQPHVVIFLGDMLASGKSIDSEAEYQQYVDKFRSIFSLEPSVSIHYIPGNNDLGMGVSSHFSQTIRNNYAKTFGSFNQKITIRNHTFVLLDAPGLVDEDYQRSAHGTGFDKWRAISGGPVAFVKSITRDDIPLILFSHIPLSRPDTASCGPLREKGTIRQGVGHGYQNTLGKQTSAFLIKSLKPSAIFSGDNRDYCDYIHKNKSMTDPTEVREVTVKSFSLANHIRRPGFQLLSLNSPVKEHDVAYPSFQDVPCHLPDQYGIYFSTYGMIFACNFVILLGLAMCRGRQSRKRRPRIEPLTISPHNSGPNTPSIDPESAIWSPYTPAVPTSPRSALPSYLRTPTANARPTFRASRPTTPTGSPLLAPMVELQEEDDESMYPMQYATRWDGRYHEQNDDWSPGHDRISSDPQIPHFTSAPRFRYTTKRPFSWSWTFVFRGRRRRIRLAPPVTVYEFVGELALSCGRRGRNVPITRRDVLYTACIDGLQIFWLTVLVWAVLSWWMY</sequence>
<accession>A0A9P6CRD8</accession>
<evidence type="ECO:0000313" key="5">
    <source>
        <dbReference type="Proteomes" id="UP000807353"/>
    </source>
</evidence>
<dbReference type="GO" id="GO:0006506">
    <property type="term" value="P:GPI anchor biosynthetic process"/>
    <property type="evidence" value="ECO:0007669"/>
    <property type="project" value="InterPro"/>
</dbReference>
<name>A0A9P6CRD8_9AGAR</name>
<feature type="transmembrane region" description="Helical" evidence="3">
    <location>
        <begin position="367"/>
        <end position="391"/>
    </location>
</feature>
<reference evidence="4" key="1">
    <citation type="submission" date="2020-11" db="EMBL/GenBank/DDBJ databases">
        <authorList>
            <consortium name="DOE Joint Genome Institute"/>
            <person name="Ahrendt S."/>
            <person name="Riley R."/>
            <person name="Andreopoulos W."/>
            <person name="Labutti K."/>
            <person name="Pangilinan J."/>
            <person name="Ruiz-Duenas F.J."/>
            <person name="Barrasa J.M."/>
            <person name="Sanchez-Garcia M."/>
            <person name="Camarero S."/>
            <person name="Miyauchi S."/>
            <person name="Serrano A."/>
            <person name="Linde D."/>
            <person name="Babiker R."/>
            <person name="Drula E."/>
            <person name="Ayuso-Fernandez I."/>
            <person name="Pacheco R."/>
            <person name="Padilla G."/>
            <person name="Ferreira P."/>
            <person name="Barriuso J."/>
            <person name="Kellner H."/>
            <person name="Castanera R."/>
            <person name="Alfaro M."/>
            <person name="Ramirez L."/>
            <person name="Pisabarro A.G."/>
            <person name="Kuo A."/>
            <person name="Tritt A."/>
            <person name="Lipzen A."/>
            <person name="He G."/>
            <person name="Yan M."/>
            <person name="Ng V."/>
            <person name="Cullen D."/>
            <person name="Martin F."/>
            <person name="Rosso M.-N."/>
            <person name="Henrissat B."/>
            <person name="Hibbett D."/>
            <person name="Martinez A.T."/>
            <person name="Grigoriev I.V."/>
        </authorList>
    </citation>
    <scope>NUCLEOTIDE SEQUENCE</scope>
    <source>
        <strain evidence="4">CBS 247.69</strain>
    </source>
</reference>
<feature type="region of interest" description="Disordered" evidence="2">
    <location>
        <begin position="451"/>
        <end position="470"/>
    </location>
</feature>
<dbReference type="OrthoDB" id="5977743at2759"/>
<keyword evidence="5" id="KW-1185">Reference proteome</keyword>
<feature type="transmembrane region" description="Helical" evidence="3">
    <location>
        <begin position="20"/>
        <end position="43"/>
    </location>
</feature>
<proteinExistence type="predicted"/>
<evidence type="ECO:0000313" key="4">
    <source>
        <dbReference type="EMBL" id="KAF9469959.1"/>
    </source>
</evidence>
<dbReference type="Proteomes" id="UP000807353">
    <property type="component" value="Unassembled WGS sequence"/>
</dbReference>
<evidence type="ECO:0000256" key="3">
    <source>
        <dbReference type="SAM" id="Phobius"/>
    </source>
</evidence>
<feature type="transmembrane region" description="Helical" evidence="3">
    <location>
        <begin position="583"/>
        <end position="609"/>
    </location>
</feature>
<dbReference type="SUPFAM" id="SSF56300">
    <property type="entry name" value="Metallo-dependent phosphatases"/>
    <property type="match status" value="1"/>
</dbReference>
<evidence type="ECO:0000256" key="2">
    <source>
        <dbReference type="SAM" id="MobiDB-lite"/>
    </source>
</evidence>
<evidence type="ECO:0000256" key="1">
    <source>
        <dbReference type="ARBA" id="ARBA00023136"/>
    </source>
</evidence>
<keyword evidence="3" id="KW-1133">Transmembrane helix</keyword>
<dbReference type="Gene3D" id="3.60.21.10">
    <property type="match status" value="1"/>
</dbReference>
<dbReference type="InterPro" id="IPR029052">
    <property type="entry name" value="Metallo-depent_PP-like"/>
</dbReference>
<comment type="caution">
    <text evidence="4">The sequence shown here is derived from an EMBL/GenBank/DDBJ whole genome shotgun (WGS) entry which is preliminary data.</text>
</comment>
<organism evidence="4 5">
    <name type="scientific">Collybia nuda</name>
    <dbReference type="NCBI Taxonomy" id="64659"/>
    <lineage>
        <taxon>Eukaryota</taxon>
        <taxon>Fungi</taxon>
        <taxon>Dikarya</taxon>
        <taxon>Basidiomycota</taxon>
        <taxon>Agaricomycotina</taxon>
        <taxon>Agaricomycetes</taxon>
        <taxon>Agaricomycetidae</taxon>
        <taxon>Agaricales</taxon>
        <taxon>Tricholomatineae</taxon>
        <taxon>Clitocybaceae</taxon>
        <taxon>Collybia</taxon>
    </lineage>
</organism>
<dbReference type="AlphaFoldDB" id="A0A9P6CRD8"/>
<dbReference type="EMBL" id="MU150229">
    <property type="protein sequence ID" value="KAF9469959.1"/>
    <property type="molecule type" value="Genomic_DNA"/>
</dbReference>
<dbReference type="GO" id="GO:0005783">
    <property type="term" value="C:endoplasmic reticulum"/>
    <property type="evidence" value="ECO:0007669"/>
    <property type="project" value="TreeGrafter"/>
</dbReference>